<protein>
    <submittedName>
        <fullName evidence="5">NAD(P)-dependent dehydrogenase (Short-subunit alcohol dehydrogenase family)</fullName>
    </submittedName>
</protein>
<dbReference type="InterPro" id="IPR051687">
    <property type="entry name" value="Peroxisomal_Beta-Oxidation"/>
</dbReference>
<name>A0ABS4TUG3_9PSEU</name>
<keyword evidence="6" id="KW-1185">Reference proteome</keyword>
<comment type="caution">
    <text evidence="5">The sequence shown here is derived from an EMBL/GenBank/DDBJ whole genome shotgun (WGS) entry which is preliminary data.</text>
</comment>
<dbReference type="InterPro" id="IPR002347">
    <property type="entry name" value="SDR_fam"/>
</dbReference>
<dbReference type="Gene3D" id="3.40.50.720">
    <property type="entry name" value="NAD(P)-binding Rossmann-like Domain"/>
    <property type="match status" value="1"/>
</dbReference>
<dbReference type="SUPFAM" id="SSF51735">
    <property type="entry name" value="NAD(P)-binding Rossmann-fold domains"/>
    <property type="match status" value="1"/>
</dbReference>
<feature type="domain" description="Ketoreductase" evidence="4">
    <location>
        <begin position="6"/>
        <end position="203"/>
    </location>
</feature>
<evidence type="ECO:0000259" key="4">
    <source>
        <dbReference type="SMART" id="SM00822"/>
    </source>
</evidence>
<keyword evidence="2" id="KW-0560">Oxidoreductase</keyword>
<dbReference type="Pfam" id="PF00106">
    <property type="entry name" value="adh_short"/>
    <property type="match status" value="1"/>
</dbReference>
<proteinExistence type="inferred from homology"/>
<dbReference type="Proteomes" id="UP001519332">
    <property type="component" value="Unassembled WGS sequence"/>
</dbReference>
<gene>
    <name evidence="5" type="ORF">JOF56_008435</name>
</gene>
<dbReference type="PRINTS" id="PR00081">
    <property type="entry name" value="GDHRDH"/>
</dbReference>
<comment type="similarity">
    <text evidence="1 3">Belongs to the short-chain dehydrogenases/reductases (SDR) family.</text>
</comment>
<dbReference type="SMART" id="SM00822">
    <property type="entry name" value="PKS_KR"/>
    <property type="match status" value="1"/>
</dbReference>
<dbReference type="NCBIfam" id="NF005861">
    <property type="entry name" value="PRK07791.1"/>
    <property type="match status" value="1"/>
</dbReference>
<accession>A0ABS4TUG3</accession>
<organism evidence="5 6">
    <name type="scientific">Kibdelosporangium banguiense</name>
    <dbReference type="NCBI Taxonomy" id="1365924"/>
    <lineage>
        <taxon>Bacteria</taxon>
        <taxon>Bacillati</taxon>
        <taxon>Actinomycetota</taxon>
        <taxon>Actinomycetes</taxon>
        <taxon>Pseudonocardiales</taxon>
        <taxon>Pseudonocardiaceae</taxon>
        <taxon>Kibdelosporangium</taxon>
    </lineage>
</organism>
<evidence type="ECO:0000256" key="1">
    <source>
        <dbReference type="ARBA" id="ARBA00006484"/>
    </source>
</evidence>
<dbReference type="EMBL" id="JAGINW010000001">
    <property type="protein sequence ID" value="MBP2328050.1"/>
    <property type="molecule type" value="Genomic_DNA"/>
</dbReference>
<evidence type="ECO:0000313" key="5">
    <source>
        <dbReference type="EMBL" id="MBP2328050.1"/>
    </source>
</evidence>
<evidence type="ECO:0000313" key="6">
    <source>
        <dbReference type="Proteomes" id="UP001519332"/>
    </source>
</evidence>
<sequence>MDLDGQVAIVTGAGRGLGRAHALQLAALGARVVVNDAGTATDGEGRDHSVAQQVVDEIIAAGGHAVASTDSVSDWDGAKCLVATAIDTFSQLDIVVNNAGILRDRMLVNMSEAEFDAVLDVHLKGTFCVSRHAANHWRERSKAGERVTAAIVNTGSGAGLFNNVGQANYAAAKAAIVAFSQVAAKELARYGVRVNTIAPMARTRLVQQTPGLGELTESIKDSGFDPWLPANISPLVAYLASPRSKFTGGIWHVFGCRVDLVGGYTFQHTVTSDEPWTLDALDEVLRPLDANGLLSEEMGLDEVVRMLTAKGNA</sequence>
<dbReference type="InterPro" id="IPR057326">
    <property type="entry name" value="KR_dom"/>
</dbReference>
<dbReference type="RefSeq" id="WP_209645122.1">
    <property type="nucleotide sequence ID" value="NZ_JAGINW010000001.1"/>
</dbReference>
<reference evidence="5 6" key="1">
    <citation type="submission" date="2021-03" db="EMBL/GenBank/DDBJ databases">
        <title>Sequencing the genomes of 1000 actinobacteria strains.</title>
        <authorList>
            <person name="Klenk H.-P."/>
        </authorList>
    </citation>
    <scope>NUCLEOTIDE SEQUENCE [LARGE SCALE GENOMIC DNA]</scope>
    <source>
        <strain evidence="5 6">DSM 46670</strain>
    </source>
</reference>
<dbReference type="PANTHER" id="PTHR45024:SF2">
    <property type="entry name" value="SCP2 DOMAIN-CONTAINING PROTEIN"/>
    <property type="match status" value="1"/>
</dbReference>
<dbReference type="InterPro" id="IPR020904">
    <property type="entry name" value="Sc_DH/Rdtase_CS"/>
</dbReference>
<evidence type="ECO:0000256" key="2">
    <source>
        <dbReference type="ARBA" id="ARBA00023002"/>
    </source>
</evidence>
<dbReference type="PROSITE" id="PS00061">
    <property type="entry name" value="ADH_SHORT"/>
    <property type="match status" value="1"/>
</dbReference>
<evidence type="ECO:0000256" key="3">
    <source>
        <dbReference type="RuleBase" id="RU000363"/>
    </source>
</evidence>
<dbReference type="PRINTS" id="PR00080">
    <property type="entry name" value="SDRFAMILY"/>
</dbReference>
<dbReference type="InterPro" id="IPR036291">
    <property type="entry name" value="NAD(P)-bd_dom_sf"/>
</dbReference>
<dbReference type="PANTHER" id="PTHR45024">
    <property type="entry name" value="DEHYDROGENASES, SHORT CHAIN"/>
    <property type="match status" value="1"/>
</dbReference>